<organism evidence="2 3">
    <name type="scientific">Evansella alkalicola</name>
    <dbReference type="NCBI Taxonomy" id="745819"/>
    <lineage>
        <taxon>Bacteria</taxon>
        <taxon>Bacillati</taxon>
        <taxon>Bacillota</taxon>
        <taxon>Bacilli</taxon>
        <taxon>Bacillales</taxon>
        <taxon>Bacillaceae</taxon>
        <taxon>Evansella</taxon>
    </lineage>
</organism>
<dbReference type="EMBL" id="JAHQCR010000017">
    <property type="protein sequence ID" value="MBU9720457.1"/>
    <property type="molecule type" value="Genomic_DNA"/>
</dbReference>
<comment type="caution">
    <text evidence="2">The sequence shown here is derived from an EMBL/GenBank/DDBJ whole genome shotgun (WGS) entry which is preliminary data.</text>
</comment>
<evidence type="ECO:0000313" key="3">
    <source>
        <dbReference type="Proteomes" id="UP000790580"/>
    </source>
</evidence>
<dbReference type="PANTHER" id="PTHR11941">
    <property type="entry name" value="ENOYL-COA HYDRATASE-RELATED"/>
    <property type="match status" value="1"/>
</dbReference>
<evidence type="ECO:0000256" key="1">
    <source>
        <dbReference type="ARBA" id="ARBA00023239"/>
    </source>
</evidence>
<keyword evidence="3" id="KW-1185">Reference proteome</keyword>
<name>A0ABS6JQB3_9BACI</name>
<accession>A0ABS6JQB3</accession>
<keyword evidence="1" id="KW-0456">Lyase</keyword>
<dbReference type="PANTHER" id="PTHR11941:SF27">
    <property type="entry name" value="ETHYLMALONYL-COA DECARBOXYLASE"/>
    <property type="match status" value="1"/>
</dbReference>
<dbReference type="Pfam" id="PF00378">
    <property type="entry name" value="ECH_1"/>
    <property type="match status" value="1"/>
</dbReference>
<dbReference type="Gene3D" id="3.90.226.10">
    <property type="entry name" value="2-enoyl-CoA Hydratase, Chain A, domain 1"/>
    <property type="match status" value="1"/>
</dbReference>
<dbReference type="Proteomes" id="UP000790580">
    <property type="component" value="Unassembled WGS sequence"/>
</dbReference>
<evidence type="ECO:0000313" key="2">
    <source>
        <dbReference type="EMBL" id="MBU9720457.1"/>
    </source>
</evidence>
<proteinExistence type="predicted"/>
<gene>
    <name evidence="2" type="ORF">KS407_03245</name>
</gene>
<protein>
    <submittedName>
        <fullName evidence="2">Enoyl-CoA hydratase/isomerase family protein</fullName>
    </submittedName>
</protein>
<dbReference type="SUPFAM" id="SSF52096">
    <property type="entry name" value="ClpP/crotonase"/>
    <property type="match status" value="1"/>
</dbReference>
<dbReference type="InterPro" id="IPR029045">
    <property type="entry name" value="ClpP/crotonase-like_dom_sf"/>
</dbReference>
<dbReference type="CDD" id="cd06558">
    <property type="entry name" value="crotonase-like"/>
    <property type="match status" value="1"/>
</dbReference>
<reference evidence="2 3" key="1">
    <citation type="submission" date="2021-06" db="EMBL/GenBank/DDBJ databases">
        <title>Bacillus sp. RD4P76, an endophyte from a halophyte.</title>
        <authorList>
            <person name="Sun J.-Q."/>
        </authorList>
    </citation>
    <scope>NUCLEOTIDE SEQUENCE [LARGE SCALE GENOMIC DNA]</scope>
    <source>
        <strain evidence="2 3">JCM 17098</strain>
    </source>
</reference>
<sequence length="249" mass="28034">MEQKVIGRYRSSNVAEIILNRPQKRNAVDYDVIQLMSNYLDEFSKDKNITVLLIRGEGEGFCSGGDLQAFHQLKTAKEAMTMLEPMCKVLKKIVAFPAITVAYLNGTAVGGGAELAASTDFCLSKETSKVGFIQGKLQITTGWGGTNLLCRRVGAQKAMKMLATGKVYGAQEAFKLDFVHDIVPKLTEVDKWNEDWLSPDVVRMYKKNLYLKEDLEKLFLSMDQEVEACASLWEKEEHHLAVQQFLQRK</sequence>
<dbReference type="InterPro" id="IPR001753">
    <property type="entry name" value="Enoyl-CoA_hydra/iso"/>
</dbReference>
<dbReference type="RefSeq" id="WP_088075814.1">
    <property type="nucleotide sequence ID" value="NZ_JAHQCR010000017.1"/>
</dbReference>